<proteinExistence type="predicted"/>
<keyword evidence="2" id="KW-1185">Reference proteome</keyword>
<comment type="caution">
    <text evidence="1">The sequence shown here is derived from an EMBL/GenBank/DDBJ whole genome shotgun (WGS) entry which is preliminary data.</text>
</comment>
<protein>
    <submittedName>
        <fullName evidence="1">Uncharacterized protein</fullName>
    </submittedName>
</protein>
<name>A0ABV8WVQ2_9BACI</name>
<accession>A0ABV8WVQ2</accession>
<sequence>MKVSELDVARIKKQLPRKKHILTVTVIPFAEPVHEYPKARPFFPLLY</sequence>
<evidence type="ECO:0000313" key="2">
    <source>
        <dbReference type="Proteomes" id="UP001595882"/>
    </source>
</evidence>
<dbReference type="EMBL" id="JBHSDT010000004">
    <property type="protein sequence ID" value="MFC4403549.1"/>
    <property type="molecule type" value="Genomic_DNA"/>
</dbReference>
<dbReference type="RefSeq" id="WP_390252038.1">
    <property type="nucleotide sequence ID" value="NZ_JBHSDT010000004.1"/>
</dbReference>
<organism evidence="1 2">
    <name type="scientific">Gracilibacillus xinjiangensis</name>
    <dbReference type="NCBI Taxonomy" id="1193282"/>
    <lineage>
        <taxon>Bacteria</taxon>
        <taxon>Bacillati</taxon>
        <taxon>Bacillota</taxon>
        <taxon>Bacilli</taxon>
        <taxon>Bacillales</taxon>
        <taxon>Bacillaceae</taxon>
        <taxon>Gracilibacillus</taxon>
    </lineage>
</organism>
<dbReference type="Proteomes" id="UP001595882">
    <property type="component" value="Unassembled WGS sequence"/>
</dbReference>
<evidence type="ECO:0000313" key="1">
    <source>
        <dbReference type="EMBL" id="MFC4403549.1"/>
    </source>
</evidence>
<reference evidence="2" key="1">
    <citation type="journal article" date="2019" name="Int. J. Syst. Evol. Microbiol.">
        <title>The Global Catalogue of Microorganisms (GCM) 10K type strain sequencing project: providing services to taxonomists for standard genome sequencing and annotation.</title>
        <authorList>
            <consortium name="The Broad Institute Genomics Platform"/>
            <consortium name="The Broad Institute Genome Sequencing Center for Infectious Disease"/>
            <person name="Wu L."/>
            <person name="Ma J."/>
        </authorList>
    </citation>
    <scope>NUCLEOTIDE SEQUENCE [LARGE SCALE GENOMIC DNA]</scope>
    <source>
        <strain evidence="2">CCUG 37865</strain>
    </source>
</reference>
<gene>
    <name evidence="1" type="ORF">ACFOY7_10705</name>
</gene>